<dbReference type="Proteomes" id="UP001281003">
    <property type="component" value="Unassembled WGS sequence"/>
</dbReference>
<feature type="region of interest" description="Disordered" evidence="1">
    <location>
        <begin position="165"/>
        <end position="356"/>
    </location>
</feature>
<keyword evidence="3" id="KW-1185">Reference proteome</keyword>
<feature type="compositionally biased region" description="Polar residues" evidence="1">
    <location>
        <begin position="165"/>
        <end position="198"/>
    </location>
</feature>
<dbReference type="InterPro" id="IPR018809">
    <property type="entry name" value="DUF2406"/>
</dbReference>
<feature type="compositionally biased region" description="Polar residues" evidence="1">
    <location>
        <begin position="219"/>
        <end position="230"/>
    </location>
</feature>
<accession>A0AAE0UBH3</accession>
<feature type="compositionally biased region" description="Basic and acidic residues" evidence="1">
    <location>
        <begin position="231"/>
        <end position="245"/>
    </location>
</feature>
<protein>
    <submittedName>
        <fullName evidence="2">Uncharacterized protein</fullName>
    </submittedName>
</protein>
<dbReference type="PANTHER" id="PTHR28186:SF1">
    <property type="entry name" value="MEIOTICALLY UP-REGULATED GENE 9 PROTEIN"/>
    <property type="match status" value="1"/>
</dbReference>
<evidence type="ECO:0000313" key="3">
    <source>
        <dbReference type="Proteomes" id="UP001281003"/>
    </source>
</evidence>
<feature type="compositionally biased region" description="Basic and acidic residues" evidence="1">
    <location>
        <begin position="61"/>
        <end position="91"/>
    </location>
</feature>
<feature type="region of interest" description="Disordered" evidence="1">
    <location>
        <begin position="374"/>
        <end position="447"/>
    </location>
</feature>
<feature type="compositionally biased region" description="Polar residues" evidence="1">
    <location>
        <begin position="249"/>
        <end position="262"/>
    </location>
</feature>
<organism evidence="2 3">
    <name type="scientific">Sordaria brevicollis</name>
    <dbReference type="NCBI Taxonomy" id="83679"/>
    <lineage>
        <taxon>Eukaryota</taxon>
        <taxon>Fungi</taxon>
        <taxon>Dikarya</taxon>
        <taxon>Ascomycota</taxon>
        <taxon>Pezizomycotina</taxon>
        <taxon>Sordariomycetes</taxon>
        <taxon>Sordariomycetidae</taxon>
        <taxon>Sordariales</taxon>
        <taxon>Sordariaceae</taxon>
        <taxon>Sordaria</taxon>
    </lineage>
</organism>
<feature type="compositionally biased region" description="Low complexity" evidence="1">
    <location>
        <begin position="13"/>
        <end position="44"/>
    </location>
</feature>
<proteinExistence type="predicted"/>
<feature type="compositionally biased region" description="Polar residues" evidence="1">
    <location>
        <begin position="316"/>
        <end position="327"/>
    </location>
</feature>
<dbReference type="EMBL" id="JAUTDP010000007">
    <property type="protein sequence ID" value="KAK3398048.1"/>
    <property type="molecule type" value="Genomic_DNA"/>
</dbReference>
<gene>
    <name evidence="2" type="ORF">B0T20DRAFT_480254</name>
</gene>
<name>A0AAE0UBH3_SORBR</name>
<reference evidence="2" key="1">
    <citation type="journal article" date="2023" name="Mol. Phylogenet. Evol.">
        <title>Genome-scale phylogeny and comparative genomics of the fungal order Sordariales.</title>
        <authorList>
            <person name="Hensen N."/>
            <person name="Bonometti L."/>
            <person name="Westerberg I."/>
            <person name="Brannstrom I.O."/>
            <person name="Guillou S."/>
            <person name="Cros-Aarteil S."/>
            <person name="Calhoun S."/>
            <person name="Haridas S."/>
            <person name="Kuo A."/>
            <person name="Mondo S."/>
            <person name="Pangilinan J."/>
            <person name="Riley R."/>
            <person name="LaButti K."/>
            <person name="Andreopoulos B."/>
            <person name="Lipzen A."/>
            <person name="Chen C."/>
            <person name="Yan M."/>
            <person name="Daum C."/>
            <person name="Ng V."/>
            <person name="Clum A."/>
            <person name="Steindorff A."/>
            <person name="Ohm R.A."/>
            <person name="Martin F."/>
            <person name="Silar P."/>
            <person name="Natvig D.O."/>
            <person name="Lalanne C."/>
            <person name="Gautier V."/>
            <person name="Ament-Velasquez S.L."/>
            <person name="Kruys A."/>
            <person name="Hutchinson M.I."/>
            <person name="Powell A.J."/>
            <person name="Barry K."/>
            <person name="Miller A.N."/>
            <person name="Grigoriev I.V."/>
            <person name="Debuchy R."/>
            <person name="Gladieux P."/>
            <person name="Hiltunen Thoren M."/>
            <person name="Johannesson H."/>
        </authorList>
    </citation>
    <scope>NUCLEOTIDE SEQUENCE</scope>
    <source>
        <strain evidence="2">FGSC 1904</strain>
    </source>
</reference>
<evidence type="ECO:0000313" key="2">
    <source>
        <dbReference type="EMBL" id="KAK3398048.1"/>
    </source>
</evidence>
<dbReference type="PANTHER" id="PTHR28186">
    <property type="entry name" value="MEIOTICALLY UP-REGULATED GENE 9 PROTEIN"/>
    <property type="match status" value="1"/>
</dbReference>
<feature type="compositionally biased region" description="Polar residues" evidence="1">
    <location>
        <begin position="380"/>
        <end position="399"/>
    </location>
</feature>
<comment type="caution">
    <text evidence="2">The sequence shown here is derived from an EMBL/GenBank/DDBJ whole genome shotgun (WGS) entry which is preliminary data.</text>
</comment>
<dbReference type="Pfam" id="PF10295">
    <property type="entry name" value="DUF2406"/>
    <property type="match status" value="1"/>
</dbReference>
<feature type="region of interest" description="Disordered" evidence="1">
    <location>
        <begin position="1"/>
        <end position="109"/>
    </location>
</feature>
<feature type="compositionally biased region" description="Polar residues" evidence="1">
    <location>
        <begin position="274"/>
        <end position="286"/>
    </location>
</feature>
<sequence length="447" mass="49126">MATSSRYPPTSNPHQLQQAQLQGQQQYQQYQHPQAPAAPTTTQTKTRPASSQRKSRAFSFRSDKSHDSKDQKLDLHETSAEKDAKRLHTKADPTLAMNEAEPSEVAAQVKSSLASLRNMQHKDAFGNPISDPDRSNPTRSRWERPLDTIRSFEAAIDGAYSNRRSTVYRSDSESTWGNSNSKRNSYYGTSTTNSNAPPTKTRKTGMLTEQGGPGYYNSRPASTMYPNRQDGSQHDLRQAPRDNYYDHQSGYNSGYSSPPQNQGRRRDPRIMPNPQFSSPYQSQSANDYPIPSNHRSYETVASASGSGSSDPVGYQTDPTSSDNSSVERAQAGPVSKRPSEPANDYGIGFSQNTEYSPSAFTVGYNGKPAMGMNGGGANNYQPNGTSGFANNNGYNQGNPSVAPVAAPAPPQKDTRTLQKKSTNDTLQAERPGAPEKRKSWFSRKLKK</sequence>
<reference evidence="2" key="2">
    <citation type="submission" date="2023-07" db="EMBL/GenBank/DDBJ databases">
        <authorList>
            <consortium name="Lawrence Berkeley National Laboratory"/>
            <person name="Haridas S."/>
            <person name="Hensen N."/>
            <person name="Bonometti L."/>
            <person name="Westerberg I."/>
            <person name="Brannstrom I.O."/>
            <person name="Guillou S."/>
            <person name="Cros-Aarteil S."/>
            <person name="Calhoun S."/>
            <person name="Kuo A."/>
            <person name="Mondo S."/>
            <person name="Pangilinan J."/>
            <person name="Riley R."/>
            <person name="LaButti K."/>
            <person name="Andreopoulos B."/>
            <person name="Lipzen A."/>
            <person name="Chen C."/>
            <person name="Yanf M."/>
            <person name="Daum C."/>
            <person name="Ng V."/>
            <person name="Clum A."/>
            <person name="Steindorff A."/>
            <person name="Ohm R."/>
            <person name="Martin F."/>
            <person name="Silar P."/>
            <person name="Natvig D."/>
            <person name="Lalanne C."/>
            <person name="Gautier V."/>
            <person name="Ament-velasquez S.L."/>
            <person name="Kruys A."/>
            <person name="Hutchinson M.I."/>
            <person name="Powell A.J."/>
            <person name="Barry K."/>
            <person name="Miller A.N."/>
            <person name="Grigoriev I.V."/>
            <person name="Debuchy R."/>
            <person name="Gladieux P."/>
            <person name="Thoren M.H."/>
            <person name="Johannesson H."/>
        </authorList>
    </citation>
    <scope>NUCLEOTIDE SEQUENCE</scope>
    <source>
        <strain evidence="2">FGSC 1904</strain>
    </source>
</reference>
<evidence type="ECO:0000256" key="1">
    <source>
        <dbReference type="SAM" id="MobiDB-lite"/>
    </source>
</evidence>
<feature type="compositionally biased region" description="Polar residues" evidence="1">
    <location>
        <begin position="299"/>
        <end position="309"/>
    </location>
</feature>
<dbReference type="AlphaFoldDB" id="A0AAE0UBH3"/>